<dbReference type="Proteomes" id="UP000242715">
    <property type="component" value="Unassembled WGS sequence"/>
</dbReference>
<sequence>MGFMSASCLQQEELGSAGRSSGQRKAGGERGWWKDVRNLHNENKEISQGREQNDDKSQAKSDDNTSHKSGGFSERKVDQPPTSRKRHAFREKKIPVDSENVNLTATATVKSRQFDHPPERKEMKEEKSSNPYHLDRPEEQFANDRAPYKDKTGRGVSVKRKT</sequence>
<feature type="compositionally biased region" description="Basic and acidic residues" evidence="1">
    <location>
        <begin position="26"/>
        <end position="66"/>
    </location>
</feature>
<accession>A0A2Z6NCX1</accession>
<protein>
    <submittedName>
        <fullName evidence="2">Uncharacterized protein</fullName>
    </submittedName>
</protein>
<organism evidence="2 3">
    <name type="scientific">Trifolium subterraneum</name>
    <name type="common">Subterranean clover</name>
    <dbReference type="NCBI Taxonomy" id="3900"/>
    <lineage>
        <taxon>Eukaryota</taxon>
        <taxon>Viridiplantae</taxon>
        <taxon>Streptophyta</taxon>
        <taxon>Embryophyta</taxon>
        <taxon>Tracheophyta</taxon>
        <taxon>Spermatophyta</taxon>
        <taxon>Magnoliopsida</taxon>
        <taxon>eudicotyledons</taxon>
        <taxon>Gunneridae</taxon>
        <taxon>Pentapetalae</taxon>
        <taxon>rosids</taxon>
        <taxon>fabids</taxon>
        <taxon>Fabales</taxon>
        <taxon>Fabaceae</taxon>
        <taxon>Papilionoideae</taxon>
        <taxon>50 kb inversion clade</taxon>
        <taxon>NPAAA clade</taxon>
        <taxon>Hologalegina</taxon>
        <taxon>IRL clade</taxon>
        <taxon>Trifolieae</taxon>
        <taxon>Trifolium</taxon>
    </lineage>
</organism>
<keyword evidence="3" id="KW-1185">Reference proteome</keyword>
<evidence type="ECO:0000313" key="3">
    <source>
        <dbReference type="Proteomes" id="UP000242715"/>
    </source>
</evidence>
<reference evidence="3" key="1">
    <citation type="journal article" date="2017" name="Front. Plant Sci.">
        <title>Climate Clever Clovers: New Paradigm to Reduce the Environmental Footprint of Ruminants by Breeding Low Methanogenic Forages Utilizing Haplotype Variation.</title>
        <authorList>
            <person name="Kaur P."/>
            <person name="Appels R."/>
            <person name="Bayer P.E."/>
            <person name="Keeble-Gagnere G."/>
            <person name="Wang J."/>
            <person name="Hirakawa H."/>
            <person name="Shirasawa K."/>
            <person name="Vercoe P."/>
            <person name="Stefanova K."/>
            <person name="Durmic Z."/>
            <person name="Nichols P."/>
            <person name="Revell C."/>
            <person name="Isobe S.N."/>
            <person name="Edwards D."/>
            <person name="Erskine W."/>
        </authorList>
    </citation>
    <scope>NUCLEOTIDE SEQUENCE [LARGE SCALE GENOMIC DNA]</scope>
    <source>
        <strain evidence="3">cv. Daliak</strain>
    </source>
</reference>
<dbReference type="PANTHER" id="PTHR36364:SF1">
    <property type="entry name" value="OS03G0203000 PROTEIN"/>
    <property type="match status" value="1"/>
</dbReference>
<feature type="compositionally biased region" description="Polar residues" evidence="1">
    <location>
        <begin position="99"/>
        <end position="111"/>
    </location>
</feature>
<dbReference type="AlphaFoldDB" id="A0A2Z6NCX1"/>
<feature type="region of interest" description="Disordered" evidence="1">
    <location>
        <begin position="1"/>
        <end position="162"/>
    </location>
</feature>
<dbReference type="EMBL" id="DF973399">
    <property type="protein sequence ID" value="GAU29509.1"/>
    <property type="molecule type" value="Genomic_DNA"/>
</dbReference>
<dbReference type="PANTHER" id="PTHR36364">
    <property type="entry name" value="OS03G0203000 PROTEIN"/>
    <property type="match status" value="1"/>
</dbReference>
<gene>
    <name evidence="2" type="ORF">TSUD_115310</name>
</gene>
<proteinExistence type="predicted"/>
<name>A0A2Z6NCX1_TRISU</name>
<feature type="compositionally biased region" description="Basic and acidic residues" evidence="1">
    <location>
        <begin position="112"/>
        <end position="139"/>
    </location>
</feature>
<evidence type="ECO:0000313" key="2">
    <source>
        <dbReference type="EMBL" id="GAU29509.1"/>
    </source>
</evidence>
<dbReference type="OrthoDB" id="1920561at2759"/>
<evidence type="ECO:0000256" key="1">
    <source>
        <dbReference type="SAM" id="MobiDB-lite"/>
    </source>
</evidence>